<keyword evidence="11" id="KW-1185">Reference proteome</keyword>
<dbReference type="PROSITE" id="PS51892">
    <property type="entry name" value="SUBTILASE"/>
    <property type="match status" value="1"/>
</dbReference>
<evidence type="ECO:0000256" key="1">
    <source>
        <dbReference type="ARBA" id="ARBA00005325"/>
    </source>
</evidence>
<dbReference type="GO" id="GO:0016020">
    <property type="term" value="C:membrane"/>
    <property type="evidence" value="ECO:0007669"/>
    <property type="project" value="TreeGrafter"/>
</dbReference>
<evidence type="ECO:0000256" key="5">
    <source>
        <dbReference type="ARBA" id="ARBA00022825"/>
    </source>
</evidence>
<dbReference type="GO" id="GO:0016485">
    <property type="term" value="P:protein processing"/>
    <property type="evidence" value="ECO:0007669"/>
    <property type="project" value="TreeGrafter"/>
</dbReference>
<feature type="active site" description="Charge relay system" evidence="7 8">
    <location>
        <position position="100"/>
    </location>
</feature>
<dbReference type="Pfam" id="PF01483">
    <property type="entry name" value="P_proprotein"/>
    <property type="match status" value="1"/>
</dbReference>
<organism evidence="10 11">
    <name type="scientific">Thiosulfatimonas sediminis</name>
    <dbReference type="NCBI Taxonomy" id="2675054"/>
    <lineage>
        <taxon>Bacteria</taxon>
        <taxon>Pseudomonadati</taxon>
        <taxon>Pseudomonadota</taxon>
        <taxon>Gammaproteobacteria</taxon>
        <taxon>Thiotrichales</taxon>
        <taxon>Piscirickettsiaceae</taxon>
        <taxon>Thiosulfatimonas</taxon>
    </lineage>
</organism>
<dbReference type="PRINTS" id="PR00723">
    <property type="entry name" value="SUBTILISIN"/>
</dbReference>
<evidence type="ECO:0000256" key="8">
    <source>
        <dbReference type="PROSITE-ProRule" id="PRU01240"/>
    </source>
</evidence>
<dbReference type="Pfam" id="PF00082">
    <property type="entry name" value="Peptidase_S8"/>
    <property type="match status" value="1"/>
</dbReference>
<dbReference type="InterPro" id="IPR008979">
    <property type="entry name" value="Galactose-bd-like_sf"/>
</dbReference>
<dbReference type="Proteomes" id="UP000501726">
    <property type="component" value="Chromosome"/>
</dbReference>
<dbReference type="PROSITE" id="PS00137">
    <property type="entry name" value="SUBTILASE_HIS"/>
    <property type="match status" value="1"/>
</dbReference>
<feature type="active site" description="Charge relay system" evidence="7 8">
    <location>
        <position position="139"/>
    </location>
</feature>
<evidence type="ECO:0000313" key="11">
    <source>
        <dbReference type="Proteomes" id="UP000501726"/>
    </source>
</evidence>
<sequence>MTDSSVQPVRLMSDAFHLRWFTLVPLLAAALLSACGGGSSEDPAPVPVIQPDVAIASFDDPLVGYQWYLESIRAVSQGDYVRNRSGDLITGNQVRVAVIDTGLEITHPDIQENLTPNASYNFFTRGSDPAPNTTTEGDHGTAVAGLLAARGGNSKGMIGVAPSAELRAFKILNSEGVTNISITDQLAAIGYDPQINHPSLVTSDLAVFNLSYGFPITYDPTPNAGAYDSYYDPLFLGLESGTQTLRAGKGALYVKAAGNEFEKIDTSGSCAQANQYDVTCFNTNFEPDQTIPYVIPIGAYSTDDKKAWFSNTGSALWLTAPGVTVLSTDQSGCATGYSQINNGTRTDSALATVDENCDYISYFGGSSAATPIVSGALALLLEANPNLTWRDAKHILALSARKIDANLSGKTLSVPAVAIEQGWVTNAANIPFSNYYGFGALDVSAAVAMATDNYQSLPALQLIGGDDDRRLFGSVTNGGAIADKSAVGITERLNVNQTDNLQVESVRLTLSMTAQGALSNFDFSDYVITLISPSGTQSIVMTPFTGFDKQSAVTDLPMISHAFYGERLNGDWQLKIQDVDSQSGLTGLGKLVDWSLSFYAHEAQE</sequence>
<feature type="domain" description="P/Homo B" evidence="9">
    <location>
        <begin position="457"/>
        <end position="604"/>
    </location>
</feature>
<comment type="similarity">
    <text evidence="1">Belongs to the peptidase S8 family. Furin subfamily.</text>
</comment>
<dbReference type="InterPro" id="IPR023827">
    <property type="entry name" value="Peptidase_S8_Asp-AS"/>
</dbReference>
<dbReference type="InterPro" id="IPR034182">
    <property type="entry name" value="Kexin/furin"/>
</dbReference>
<keyword evidence="4 8" id="KW-0378">Hydrolase</keyword>
<keyword evidence="6" id="KW-0106">Calcium</keyword>
<dbReference type="GO" id="GO:0004252">
    <property type="term" value="F:serine-type endopeptidase activity"/>
    <property type="evidence" value="ECO:0007669"/>
    <property type="project" value="UniProtKB-UniRule"/>
</dbReference>
<evidence type="ECO:0000256" key="6">
    <source>
        <dbReference type="ARBA" id="ARBA00022837"/>
    </source>
</evidence>
<dbReference type="SUPFAM" id="SSF49785">
    <property type="entry name" value="Galactose-binding domain-like"/>
    <property type="match status" value="1"/>
</dbReference>
<evidence type="ECO:0000259" key="9">
    <source>
        <dbReference type="PROSITE" id="PS51829"/>
    </source>
</evidence>
<keyword evidence="3" id="KW-0732">Signal</keyword>
<dbReference type="RefSeq" id="WP_173270241.1">
    <property type="nucleotide sequence ID" value="NZ_AP021889.1"/>
</dbReference>
<dbReference type="KEGG" id="tse:THMIRHAS_04310"/>
<feature type="active site" description="Charge relay system" evidence="7 8">
    <location>
        <position position="367"/>
    </location>
</feature>
<gene>
    <name evidence="10" type="ORF">THMIRHAS_04310</name>
</gene>
<keyword evidence="5 8" id="KW-0720">Serine protease</keyword>
<protein>
    <submittedName>
        <fullName evidence="10">Serine protease</fullName>
    </submittedName>
</protein>
<evidence type="ECO:0000256" key="3">
    <source>
        <dbReference type="ARBA" id="ARBA00022729"/>
    </source>
</evidence>
<proteinExistence type="inferred from homology"/>
<dbReference type="PANTHER" id="PTHR42884:SF14">
    <property type="entry name" value="NEUROENDOCRINE CONVERTASE 1"/>
    <property type="match status" value="1"/>
</dbReference>
<dbReference type="GO" id="GO:0012505">
    <property type="term" value="C:endomembrane system"/>
    <property type="evidence" value="ECO:0007669"/>
    <property type="project" value="UniProtKB-ARBA"/>
</dbReference>
<dbReference type="Gene3D" id="3.40.50.200">
    <property type="entry name" value="Peptidase S8/S53 domain"/>
    <property type="match status" value="1"/>
</dbReference>
<evidence type="ECO:0000256" key="4">
    <source>
        <dbReference type="ARBA" id="ARBA00022801"/>
    </source>
</evidence>
<dbReference type="InterPro" id="IPR002884">
    <property type="entry name" value="P_dom"/>
</dbReference>
<keyword evidence="2 8" id="KW-0645">Protease</keyword>
<dbReference type="AlphaFoldDB" id="A0A6F8PSR3"/>
<dbReference type="InterPro" id="IPR015500">
    <property type="entry name" value="Peptidase_S8_subtilisin-rel"/>
</dbReference>
<reference evidence="11" key="1">
    <citation type="submission" date="2019-11" db="EMBL/GenBank/DDBJ databases">
        <title>Isolation and characterization of two novel species in the genus Thiomicrorhabdus.</title>
        <authorList>
            <person name="Mochizuki J."/>
            <person name="Kojima H."/>
            <person name="Fukui M."/>
        </authorList>
    </citation>
    <scope>NUCLEOTIDE SEQUENCE [LARGE SCALE GENOMIC DNA]</scope>
    <source>
        <strain evidence="11">aks77</strain>
    </source>
</reference>
<dbReference type="PANTHER" id="PTHR42884">
    <property type="entry name" value="PROPROTEIN CONVERTASE SUBTILISIN/KEXIN-RELATED"/>
    <property type="match status" value="1"/>
</dbReference>
<dbReference type="EMBL" id="AP021889">
    <property type="protein sequence ID" value="BBP45058.1"/>
    <property type="molecule type" value="Genomic_DNA"/>
</dbReference>
<dbReference type="CDD" id="cd04059">
    <property type="entry name" value="Peptidases_S8_Protein_convertases_Kexins_Furin-like"/>
    <property type="match status" value="1"/>
</dbReference>
<dbReference type="InterPro" id="IPR000209">
    <property type="entry name" value="Peptidase_S8/S53_dom"/>
</dbReference>
<dbReference type="InterPro" id="IPR022398">
    <property type="entry name" value="Peptidase_S8_His-AS"/>
</dbReference>
<dbReference type="PROSITE" id="PS00136">
    <property type="entry name" value="SUBTILASE_ASP"/>
    <property type="match status" value="1"/>
</dbReference>
<dbReference type="InterPro" id="IPR036852">
    <property type="entry name" value="Peptidase_S8/S53_dom_sf"/>
</dbReference>
<evidence type="ECO:0000313" key="10">
    <source>
        <dbReference type="EMBL" id="BBP45058.1"/>
    </source>
</evidence>
<dbReference type="GO" id="GO:0005737">
    <property type="term" value="C:cytoplasm"/>
    <property type="evidence" value="ECO:0007669"/>
    <property type="project" value="UniProtKB-ARBA"/>
</dbReference>
<dbReference type="PROSITE" id="PS51829">
    <property type="entry name" value="P_HOMO_B"/>
    <property type="match status" value="1"/>
</dbReference>
<evidence type="ECO:0000256" key="2">
    <source>
        <dbReference type="ARBA" id="ARBA00022670"/>
    </source>
</evidence>
<dbReference type="Gene3D" id="2.60.120.260">
    <property type="entry name" value="Galactose-binding domain-like"/>
    <property type="match status" value="1"/>
</dbReference>
<accession>A0A6F8PSR3</accession>
<name>A0A6F8PSR3_9GAMM</name>
<evidence type="ECO:0000256" key="7">
    <source>
        <dbReference type="PIRSR" id="PIRSR615500-1"/>
    </source>
</evidence>
<dbReference type="SUPFAM" id="SSF52743">
    <property type="entry name" value="Subtilisin-like"/>
    <property type="match status" value="1"/>
</dbReference>